<reference evidence="2" key="2">
    <citation type="submission" date="2011-02" db="EMBL/GenBank/DDBJ databases">
        <title>The complete genome of Fluviicola taffensis DSM 16823.</title>
        <authorList>
            <consortium name="US DOE Joint Genome Institute (JGI-PGF)"/>
            <person name="Lucas S."/>
            <person name="Copeland A."/>
            <person name="Lapidus A."/>
            <person name="Bruce D."/>
            <person name="Goodwin L."/>
            <person name="Pitluck S."/>
            <person name="Kyrpides N."/>
            <person name="Mavromatis K."/>
            <person name="Ivanova N."/>
            <person name="Mikhailova N."/>
            <person name="Pagani I."/>
            <person name="Chertkov O."/>
            <person name="Detter J.C."/>
            <person name="Han C."/>
            <person name="Tapia R."/>
            <person name="Land M."/>
            <person name="Hauser L."/>
            <person name="Markowitz V."/>
            <person name="Cheng J.-F."/>
            <person name="Hugenholtz P."/>
            <person name="Woyke T."/>
            <person name="Wu D."/>
            <person name="Tindall B."/>
            <person name="Pomrenke H.G."/>
            <person name="Brambilla E."/>
            <person name="Klenk H.-P."/>
            <person name="Eisen J.A."/>
        </authorList>
    </citation>
    <scope>NUCLEOTIDE SEQUENCE [LARGE SCALE GENOMIC DNA]</scope>
    <source>
        <strain evidence="2">DSM 16823 / RW262 / RW262</strain>
    </source>
</reference>
<name>F2IHG1_FLUTR</name>
<gene>
    <name evidence="1" type="ordered locus">Fluta_1734</name>
</gene>
<evidence type="ECO:0000313" key="1">
    <source>
        <dbReference type="EMBL" id="AEA43726.1"/>
    </source>
</evidence>
<dbReference type="HOGENOM" id="CLU_2287392_0_0_10"/>
<sequence precursor="true">MKNKYIKAILFSVLFFVILYLSPYIVFMNSKIVCAKVKQEGGTKGWKGMVYFYKYQGKIYKGSFDSSTGFCMRIDCYDKDECVDVEVSTTFPSMSRLKKKN</sequence>
<evidence type="ECO:0000313" key="2">
    <source>
        <dbReference type="Proteomes" id="UP000007463"/>
    </source>
</evidence>
<dbReference type="AlphaFoldDB" id="F2IHG1"/>
<dbReference type="Proteomes" id="UP000007463">
    <property type="component" value="Chromosome"/>
</dbReference>
<reference evidence="1 2" key="1">
    <citation type="journal article" date="2011" name="Stand. Genomic Sci.">
        <title>Complete genome sequence of the gliding freshwater bacterium Fluviicola taffensis type strain (RW262).</title>
        <authorList>
            <person name="Woyke T."/>
            <person name="Chertkov O."/>
            <person name="Lapidus A."/>
            <person name="Nolan M."/>
            <person name="Lucas S."/>
            <person name="Del Rio T.G."/>
            <person name="Tice H."/>
            <person name="Cheng J.F."/>
            <person name="Tapia R."/>
            <person name="Han C."/>
            <person name="Goodwin L."/>
            <person name="Pitluck S."/>
            <person name="Liolios K."/>
            <person name="Pagani I."/>
            <person name="Ivanova N."/>
            <person name="Huntemann M."/>
            <person name="Mavromatis K."/>
            <person name="Mikhailova N."/>
            <person name="Pati A."/>
            <person name="Chen A."/>
            <person name="Palaniappan K."/>
            <person name="Land M."/>
            <person name="Hauser L."/>
            <person name="Brambilla E.M."/>
            <person name="Rohde M."/>
            <person name="Mwirichia R."/>
            <person name="Sikorski J."/>
            <person name="Tindall B.J."/>
            <person name="Goker M."/>
            <person name="Bristow J."/>
            <person name="Eisen J.A."/>
            <person name="Markowitz V."/>
            <person name="Hugenholtz P."/>
            <person name="Klenk H.P."/>
            <person name="Kyrpides N.C."/>
        </authorList>
    </citation>
    <scope>NUCLEOTIDE SEQUENCE [LARGE SCALE GENOMIC DNA]</scope>
    <source>
        <strain evidence="2">DSM 16823 / RW262 / RW262</strain>
    </source>
</reference>
<organism evidence="1 2">
    <name type="scientific">Fluviicola taffensis (strain DSM 16823 / NCIMB 13979 / RW262)</name>
    <dbReference type="NCBI Taxonomy" id="755732"/>
    <lineage>
        <taxon>Bacteria</taxon>
        <taxon>Pseudomonadati</taxon>
        <taxon>Bacteroidota</taxon>
        <taxon>Flavobacteriia</taxon>
        <taxon>Flavobacteriales</taxon>
        <taxon>Crocinitomicaceae</taxon>
        <taxon>Fluviicola</taxon>
    </lineage>
</organism>
<protein>
    <submittedName>
        <fullName evidence="1">Uncharacterized protein</fullName>
    </submittedName>
</protein>
<dbReference type="EMBL" id="CP002542">
    <property type="protein sequence ID" value="AEA43726.1"/>
    <property type="molecule type" value="Genomic_DNA"/>
</dbReference>
<accession>F2IHG1</accession>
<dbReference type="STRING" id="755732.Fluta_1734"/>
<keyword evidence="2" id="KW-1185">Reference proteome</keyword>
<dbReference type="KEGG" id="fte:Fluta_1734"/>
<proteinExistence type="predicted"/>